<evidence type="ECO:0000313" key="3">
    <source>
        <dbReference type="Proteomes" id="UP000799757"/>
    </source>
</evidence>
<reference evidence="2" key="1">
    <citation type="journal article" date="2020" name="Stud. Mycol.">
        <title>101 Dothideomycetes genomes: a test case for predicting lifestyles and emergence of pathogens.</title>
        <authorList>
            <person name="Haridas S."/>
            <person name="Albert R."/>
            <person name="Binder M."/>
            <person name="Bloem J."/>
            <person name="Labutti K."/>
            <person name="Salamov A."/>
            <person name="Andreopoulos B."/>
            <person name="Baker S."/>
            <person name="Barry K."/>
            <person name="Bills G."/>
            <person name="Bluhm B."/>
            <person name="Cannon C."/>
            <person name="Castanera R."/>
            <person name="Culley D."/>
            <person name="Daum C."/>
            <person name="Ezra D."/>
            <person name="Gonzalez J."/>
            <person name="Henrissat B."/>
            <person name="Kuo A."/>
            <person name="Liang C."/>
            <person name="Lipzen A."/>
            <person name="Lutzoni F."/>
            <person name="Magnuson J."/>
            <person name="Mondo S."/>
            <person name="Nolan M."/>
            <person name="Ohm R."/>
            <person name="Pangilinan J."/>
            <person name="Park H.-J."/>
            <person name="Ramirez L."/>
            <person name="Alfaro M."/>
            <person name="Sun H."/>
            <person name="Tritt A."/>
            <person name="Yoshinaga Y."/>
            <person name="Zwiers L.-H."/>
            <person name="Turgeon B."/>
            <person name="Goodwin S."/>
            <person name="Spatafora J."/>
            <person name="Crous P."/>
            <person name="Grigoriev I."/>
        </authorList>
    </citation>
    <scope>NUCLEOTIDE SEQUENCE</scope>
    <source>
        <strain evidence="2">CBS 109.77</strain>
    </source>
</reference>
<organism evidence="2 3">
    <name type="scientific">Melanomma pulvis-pyrius CBS 109.77</name>
    <dbReference type="NCBI Taxonomy" id="1314802"/>
    <lineage>
        <taxon>Eukaryota</taxon>
        <taxon>Fungi</taxon>
        <taxon>Dikarya</taxon>
        <taxon>Ascomycota</taxon>
        <taxon>Pezizomycotina</taxon>
        <taxon>Dothideomycetes</taxon>
        <taxon>Pleosporomycetidae</taxon>
        <taxon>Pleosporales</taxon>
        <taxon>Melanommataceae</taxon>
        <taxon>Melanomma</taxon>
    </lineage>
</organism>
<dbReference type="OrthoDB" id="10618583at2759"/>
<dbReference type="Proteomes" id="UP000799757">
    <property type="component" value="Unassembled WGS sequence"/>
</dbReference>
<evidence type="ECO:0000313" key="2">
    <source>
        <dbReference type="EMBL" id="KAF2787805.1"/>
    </source>
</evidence>
<proteinExistence type="predicted"/>
<feature type="compositionally biased region" description="Basic and acidic residues" evidence="1">
    <location>
        <begin position="51"/>
        <end position="61"/>
    </location>
</feature>
<accession>A0A6A6WV63</accession>
<name>A0A6A6WV63_9PLEO</name>
<dbReference type="EMBL" id="MU002277">
    <property type="protein sequence ID" value="KAF2787805.1"/>
    <property type="molecule type" value="Genomic_DNA"/>
</dbReference>
<protein>
    <submittedName>
        <fullName evidence="2">Uncharacterized protein</fullName>
    </submittedName>
</protein>
<evidence type="ECO:0000256" key="1">
    <source>
        <dbReference type="SAM" id="MobiDB-lite"/>
    </source>
</evidence>
<gene>
    <name evidence="2" type="ORF">K505DRAFT_342627</name>
</gene>
<keyword evidence="3" id="KW-1185">Reference proteome</keyword>
<feature type="compositionally biased region" description="Basic and acidic residues" evidence="1">
    <location>
        <begin position="117"/>
        <end position="142"/>
    </location>
</feature>
<feature type="region of interest" description="Disordered" evidence="1">
    <location>
        <begin position="40"/>
        <end position="142"/>
    </location>
</feature>
<sequence>MVSPKEDEKKDWTETVGKCEPEQTFREFSLPKFDIEDELERKNKTKSTPVVEKKKIQDNKRTYHHSKSSSVQSFATADERPQPRRLPSKMRLDKMPYAPRIHQRKMTIGEWSNHKHHEPDLMSKPNSRPESKDDDNWKNVDLKDDKIPDMLVSENEGDKFELVGRMCPSEHNGTRRRWWKGFRH</sequence>
<dbReference type="AlphaFoldDB" id="A0A6A6WV63"/>